<organism evidence="3 4">
    <name type="scientific">Effrenium voratum</name>
    <dbReference type="NCBI Taxonomy" id="2562239"/>
    <lineage>
        <taxon>Eukaryota</taxon>
        <taxon>Sar</taxon>
        <taxon>Alveolata</taxon>
        <taxon>Dinophyceae</taxon>
        <taxon>Suessiales</taxon>
        <taxon>Symbiodiniaceae</taxon>
        <taxon>Effrenium</taxon>
    </lineage>
</organism>
<gene>
    <name evidence="3" type="ORF">EVOR1521_LOCUS4717</name>
</gene>
<feature type="region of interest" description="Disordered" evidence="2">
    <location>
        <begin position="1"/>
        <end position="45"/>
    </location>
</feature>
<dbReference type="PANTHER" id="PTHR43215">
    <property type="entry name" value="RADIAL SPOKE HEAD 1 HOMOLOG"/>
    <property type="match status" value="1"/>
</dbReference>
<dbReference type="AlphaFoldDB" id="A0AA36MPP3"/>
<evidence type="ECO:0000313" key="3">
    <source>
        <dbReference type="EMBL" id="CAJ1375448.1"/>
    </source>
</evidence>
<reference evidence="3" key="1">
    <citation type="submission" date="2023-08" db="EMBL/GenBank/DDBJ databases">
        <authorList>
            <person name="Chen Y."/>
            <person name="Shah S."/>
            <person name="Dougan E. K."/>
            <person name="Thang M."/>
            <person name="Chan C."/>
        </authorList>
    </citation>
    <scope>NUCLEOTIDE SEQUENCE</scope>
</reference>
<keyword evidence="4" id="KW-1185">Reference proteome</keyword>
<dbReference type="Proteomes" id="UP001178507">
    <property type="component" value="Unassembled WGS sequence"/>
</dbReference>
<dbReference type="SMART" id="SM00698">
    <property type="entry name" value="MORN"/>
    <property type="match status" value="1"/>
</dbReference>
<name>A0AA36MPP3_9DINO</name>
<dbReference type="PANTHER" id="PTHR43215:SF14">
    <property type="entry name" value="RADIAL SPOKE HEAD 1 HOMOLOG"/>
    <property type="match status" value="1"/>
</dbReference>
<dbReference type="EMBL" id="CAUJNA010000322">
    <property type="protein sequence ID" value="CAJ1375448.1"/>
    <property type="molecule type" value="Genomic_DNA"/>
</dbReference>
<proteinExistence type="predicted"/>
<comment type="caution">
    <text evidence="3">The sequence shown here is derived from an EMBL/GenBank/DDBJ whole genome shotgun (WGS) entry which is preliminary data.</text>
</comment>
<dbReference type="InterPro" id="IPR003409">
    <property type="entry name" value="MORN"/>
</dbReference>
<accession>A0AA36MPP3</accession>
<dbReference type="SUPFAM" id="SSF82185">
    <property type="entry name" value="Histone H3 K4-specific methyltransferase SET7/9 N-terminal domain"/>
    <property type="match status" value="1"/>
</dbReference>
<protein>
    <submittedName>
        <fullName evidence="3">Uncharacterized protein</fullName>
    </submittedName>
</protein>
<dbReference type="Gene3D" id="2.20.110.10">
    <property type="entry name" value="Histone H3 K4-specific methyltransferase SET7/9 N-terminal domain"/>
    <property type="match status" value="1"/>
</dbReference>
<evidence type="ECO:0000256" key="1">
    <source>
        <dbReference type="ARBA" id="ARBA00022737"/>
    </source>
</evidence>
<keyword evidence="1" id="KW-0677">Repeat</keyword>
<evidence type="ECO:0000313" key="4">
    <source>
        <dbReference type="Proteomes" id="UP001178507"/>
    </source>
</evidence>
<sequence length="252" mass="28600">MGEDRADTEAEIELGNTEAETELGREGWQRPTTWPPRKPVPTRRDAPHVVLSTKFGKPWYTVSVGFKEILEEQGCTVYNPNTANAEIYKAEANDRWLRTFNENLEKVKESRGFVLQIQQGVVRHKSAMQVAEEKQSGWLNVPRIGVFAFPSTQHRGGGTLGEQHMAQAVEAARRQWAQTDVEMVSEVYEPLDGEAALPLKGNSIHGRARCIFPSGNVYEGEFQDDKRHGRGKETYADGRVYEGEYQVWFYHS</sequence>
<evidence type="ECO:0000256" key="2">
    <source>
        <dbReference type="SAM" id="MobiDB-lite"/>
    </source>
</evidence>
<dbReference type="Pfam" id="PF02493">
    <property type="entry name" value="MORN"/>
    <property type="match status" value="2"/>
</dbReference>